<gene>
    <name evidence="2" type="ORF">J2S63_000077</name>
</gene>
<reference evidence="2 3" key="1">
    <citation type="submission" date="2023-07" db="EMBL/GenBank/DDBJ databases">
        <title>Sequencing the genomes of 1000 actinobacteria strains.</title>
        <authorList>
            <person name="Klenk H.-P."/>
        </authorList>
    </citation>
    <scope>NUCLEOTIDE SEQUENCE [LARGE SCALE GENOMIC DNA]</scope>
    <source>
        <strain evidence="2 3">DSM 19426</strain>
    </source>
</reference>
<keyword evidence="1" id="KW-0812">Transmembrane</keyword>
<evidence type="ECO:0000313" key="2">
    <source>
        <dbReference type="EMBL" id="MDR7360524.1"/>
    </source>
</evidence>
<keyword evidence="1" id="KW-0472">Membrane</keyword>
<keyword evidence="3" id="KW-1185">Reference proteome</keyword>
<feature type="transmembrane region" description="Helical" evidence="1">
    <location>
        <begin position="108"/>
        <end position="129"/>
    </location>
</feature>
<name>A0ABU2BRB5_9ACTN</name>
<sequence length="205" mass="22357">MRLPKLYADDQVRAGRQIAGDVLLVVWVVTWWRIAQSVHDATLQLAGPGRQMRESGTGLAGRMRDAASAVDGTPLIGDKLRAPFDGAGSAADQLARAGTAQVHAVQDLAFWLQLAVALVPILLACAFYLPLRVRFVRRAGAAQRFVDAAEDLDLFALRALAKQPMHRLARISDDPAGAWRRRDEAVVRRLAELELRTVGLKPPPA</sequence>
<accession>A0ABU2BRB5</accession>
<dbReference type="Proteomes" id="UP001183648">
    <property type="component" value="Unassembled WGS sequence"/>
</dbReference>
<evidence type="ECO:0000313" key="3">
    <source>
        <dbReference type="Proteomes" id="UP001183648"/>
    </source>
</evidence>
<protein>
    <recommendedName>
        <fullName evidence="4">DUF4129 domain-containing protein</fullName>
    </recommendedName>
</protein>
<proteinExistence type="predicted"/>
<dbReference type="EMBL" id="JAVDYG010000001">
    <property type="protein sequence ID" value="MDR7360524.1"/>
    <property type="molecule type" value="Genomic_DNA"/>
</dbReference>
<evidence type="ECO:0008006" key="4">
    <source>
        <dbReference type="Google" id="ProtNLM"/>
    </source>
</evidence>
<comment type="caution">
    <text evidence="2">The sequence shown here is derived from an EMBL/GenBank/DDBJ whole genome shotgun (WGS) entry which is preliminary data.</text>
</comment>
<dbReference type="RefSeq" id="WP_310297107.1">
    <property type="nucleotide sequence ID" value="NZ_BAAAPS010000006.1"/>
</dbReference>
<keyword evidence="1" id="KW-1133">Transmembrane helix</keyword>
<organism evidence="2 3">
    <name type="scientific">Nocardioides marmoribigeumensis</name>
    <dbReference type="NCBI Taxonomy" id="433649"/>
    <lineage>
        <taxon>Bacteria</taxon>
        <taxon>Bacillati</taxon>
        <taxon>Actinomycetota</taxon>
        <taxon>Actinomycetes</taxon>
        <taxon>Propionibacteriales</taxon>
        <taxon>Nocardioidaceae</taxon>
        <taxon>Nocardioides</taxon>
    </lineage>
</organism>
<evidence type="ECO:0000256" key="1">
    <source>
        <dbReference type="SAM" id="Phobius"/>
    </source>
</evidence>